<accession>A0A8X6MPY3</accession>
<evidence type="ECO:0000313" key="1">
    <source>
        <dbReference type="EMBL" id="GFS71699.1"/>
    </source>
</evidence>
<comment type="caution">
    <text evidence="1">The sequence shown here is derived from an EMBL/GenBank/DDBJ whole genome shotgun (WGS) entry which is preliminary data.</text>
</comment>
<reference evidence="1" key="1">
    <citation type="submission" date="2020-08" db="EMBL/GenBank/DDBJ databases">
        <title>Multicomponent nature underlies the extraordinary mechanical properties of spider dragline silk.</title>
        <authorList>
            <person name="Kono N."/>
            <person name="Nakamura H."/>
            <person name="Mori M."/>
            <person name="Yoshida Y."/>
            <person name="Ohtoshi R."/>
            <person name="Malay A.D."/>
            <person name="Moran D.A.P."/>
            <person name="Tomita M."/>
            <person name="Numata K."/>
            <person name="Arakawa K."/>
        </authorList>
    </citation>
    <scope>NUCLEOTIDE SEQUENCE</scope>
</reference>
<organism evidence="1 2">
    <name type="scientific">Nephila pilipes</name>
    <name type="common">Giant wood spider</name>
    <name type="synonym">Nephila maculata</name>
    <dbReference type="NCBI Taxonomy" id="299642"/>
    <lineage>
        <taxon>Eukaryota</taxon>
        <taxon>Metazoa</taxon>
        <taxon>Ecdysozoa</taxon>
        <taxon>Arthropoda</taxon>
        <taxon>Chelicerata</taxon>
        <taxon>Arachnida</taxon>
        <taxon>Araneae</taxon>
        <taxon>Araneomorphae</taxon>
        <taxon>Entelegynae</taxon>
        <taxon>Araneoidea</taxon>
        <taxon>Nephilidae</taxon>
        <taxon>Nephila</taxon>
    </lineage>
</organism>
<gene>
    <name evidence="1" type="ORF">NPIL_267301</name>
</gene>
<dbReference type="Proteomes" id="UP000887013">
    <property type="component" value="Unassembled WGS sequence"/>
</dbReference>
<keyword evidence="2" id="KW-1185">Reference proteome</keyword>
<name>A0A8X6MPY3_NEPPI</name>
<dbReference type="EMBL" id="BMAW01049666">
    <property type="protein sequence ID" value="GFS71699.1"/>
    <property type="molecule type" value="Genomic_DNA"/>
</dbReference>
<proteinExistence type="predicted"/>
<protein>
    <submittedName>
        <fullName evidence="1">Uncharacterized protein</fullName>
    </submittedName>
</protein>
<dbReference type="AlphaFoldDB" id="A0A8X6MPY3"/>
<evidence type="ECO:0000313" key="2">
    <source>
        <dbReference type="Proteomes" id="UP000887013"/>
    </source>
</evidence>
<sequence length="103" mass="12332">MLTLCLYETKYFFFHRLKQYRYSIEERIKIAAWMEVFQSPSNVQEKFRTWTGREAPSLLTIGRILKSLSGRGAFKTIAWKTAVERMDGLHKFIERHWCPIETL</sequence>